<feature type="domain" description="AntA/AntB antirepressor" evidence="2">
    <location>
        <begin position="27"/>
        <end position="92"/>
    </location>
</feature>
<sequence>MNELQVKTELTPIEIALGIDEQGRTTARKLYEFLGLAKSQFSRWCRTNILDNEFAEEGIDYEGFDINVEGNIVKDYRLSASFAKKLSMTAKNERGEQAREYFVRAEEKLKGFAIQISKLPPEMQMFKALFDQQAKQYLELQQLKEDNQKLKEDNQKIAEKIESIRDVISLDTTSWRDDTSAILKRIGMKYGGGEAYSQARVESYELLNKRMGVDLHTRLNNKKKRMAEMGIPKSKIDKLTYVDIIAEDKKLIEGYTAIVKEMAIKYGVT</sequence>
<keyword evidence="4" id="KW-1185">Reference proteome</keyword>
<accession>A0A0H5SWB4</accession>
<keyword evidence="1" id="KW-0175">Coiled coil</keyword>
<protein>
    <recommendedName>
        <fullName evidence="2">AntA/AntB antirepressor domain-containing protein</fullName>
    </recommendedName>
</protein>
<dbReference type="AlphaFoldDB" id="A0A0H5SWB4"/>
<dbReference type="Pfam" id="PF08346">
    <property type="entry name" value="AntA"/>
    <property type="match status" value="1"/>
</dbReference>
<evidence type="ECO:0000256" key="1">
    <source>
        <dbReference type="SAM" id="Coils"/>
    </source>
</evidence>
<dbReference type="OrthoDB" id="9812611at2"/>
<evidence type="ECO:0000313" key="4">
    <source>
        <dbReference type="Proteomes" id="UP000236497"/>
    </source>
</evidence>
<reference evidence="3 4" key="1">
    <citation type="submission" date="2015-06" db="EMBL/GenBank/DDBJ databases">
        <authorList>
            <person name="Wibberg Daniel"/>
        </authorList>
    </citation>
    <scope>NUCLEOTIDE SEQUENCE [LARGE SCALE GENOMIC DNA]</scope>
    <source>
        <strain evidence="3 4">T3/55T</strain>
    </source>
</reference>
<dbReference type="InterPro" id="IPR013557">
    <property type="entry name" value="AntA/B_antirep"/>
</dbReference>
<dbReference type="Proteomes" id="UP000236497">
    <property type="component" value="Unassembled WGS sequence"/>
</dbReference>
<dbReference type="EMBL" id="CVTD020000015">
    <property type="protein sequence ID" value="CRZ34618.1"/>
    <property type="molecule type" value="Genomic_DNA"/>
</dbReference>
<gene>
    <name evidence="3" type="ORF">HHT355_1417</name>
</gene>
<proteinExistence type="predicted"/>
<organism evidence="3 4">
    <name type="scientific">Herbinix hemicellulosilytica</name>
    <dbReference type="NCBI Taxonomy" id="1564487"/>
    <lineage>
        <taxon>Bacteria</taxon>
        <taxon>Bacillati</taxon>
        <taxon>Bacillota</taxon>
        <taxon>Clostridia</taxon>
        <taxon>Lachnospirales</taxon>
        <taxon>Lachnospiraceae</taxon>
        <taxon>Herbinix</taxon>
    </lineage>
</organism>
<evidence type="ECO:0000259" key="2">
    <source>
        <dbReference type="Pfam" id="PF08346"/>
    </source>
</evidence>
<feature type="coiled-coil region" evidence="1">
    <location>
        <begin position="133"/>
        <end position="167"/>
    </location>
</feature>
<dbReference type="RefSeq" id="WP_103202709.1">
    <property type="nucleotide sequence ID" value="NZ_CVTD020000015.1"/>
</dbReference>
<name>A0A0H5SWB4_HERHM</name>
<evidence type="ECO:0000313" key="3">
    <source>
        <dbReference type="EMBL" id="CRZ34618.1"/>
    </source>
</evidence>